<name>A0AAD7I8P8_9AGAR</name>
<proteinExistence type="predicted"/>
<dbReference type="AlphaFoldDB" id="A0AAD7I8P8"/>
<organism evidence="2 3">
    <name type="scientific">Mycena metata</name>
    <dbReference type="NCBI Taxonomy" id="1033252"/>
    <lineage>
        <taxon>Eukaryota</taxon>
        <taxon>Fungi</taxon>
        <taxon>Dikarya</taxon>
        <taxon>Basidiomycota</taxon>
        <taxon>Agaricomycotina</taxon>
        <taxon>Agaricomycetes</taxon>
        <taxon>Agaricomycetidae</taxon>
        <taxon>Agaricales</taxon>
        <taxon>Marasmiineae</taxon>
        <taxon>Mycenaceae</taxon>
        <taxon>Mycena</taxon>
    </lineage>
</organism>
<protein>
    <submittedName>
        <fullName evidence="2">Uncharacterized protein</fullName>
    </submittedName>
</protein>
<gene>
    <name evidence="2" type="ORF">B0H16DRAFT_1695090</name>
</gene>
<comment type="caution">
    <text evidence="2">The sequence shown here is derived from an EMBL/GenBank/DDBJ whole genome shotgun (WGS) entry which is preliminary data.</text>
</comment>
<feature type="region of interest" description="Disordered" evidence="1">
    <location>
        <begin position="1"/>
        <end position="24"/>
    </location>
</feature>
<feature type="non-terminal residue" evidence="2">
    <location>
        <position position="569"/>
    </location>
</feature>
<dbReference type="EMBL" id="JARKIB010000116">
    <property type="protein sequence ID" value="KAJ7737576.1"/>
    <property type="molecule type" value="Genomic_DNA"/>
</dbReference>
<sequence>MPRKPCSSPASPTPSQPLHLRRSRLPPRVQEIRCNRDLEIGPSLARRGGTDNSKKHVAHPRLRDAPVLVNLRFHNCLVGRRRIRLAVSRPLSDNCWASRARRRAYFEISVLLWQLHSDRHPLPRLLPRPPPRAQDAPPRRAGRKFGYRLGMWQRGCGWRFDCQCDRCDTMLFSRFGGLWYDAVWTCWFFCASVVLSASVRCARTRFCRFCTMALWMRWTCGRRCVGVLFVPRWCDAAADITPSFGAHDASGVLACLTNGAAHAALGLDPDKPLRAYGADLCEARSSGRRVRCIWPRPQRLPHDLCGPHRPPWPRLIDLARGADAGCVRSSAGEEVGEEVCRWRRGKTLWVRLLIPVQLDEGLAGWCGGCQASFLLAPIPSTLAPPTFVSRLVDPRTRASERLLAETAAIGCESGGPIGLACGVGGARMHPSAHLDDEEDVSAAGRAGSAEGRGGAFVCGGALLYAGGGGIGGGRHVSAAEYVVLEEQDAARSWRIGGWWCWVRYCGIAGSCVHKRRHAAQNPSALLLLQFSPHFLRGHGDGRIAVHGTPDQQIALGTRTRYAVRGGGAR</sequence>
<reference evidence="2" key="1">
    <citation type="submission" date="2023-03" db="EMBL/GenBank/DDBJ databases">
        <title>Massive genome expansion in bonnet fungi (Mycena s.s.) driven by repeated elements and novel gene families across ecological guilds.</title>
        <authorList>
            <consortium name="Lawrence Berkeley National Laboratory"/>
            <person name="Harder C.B."/>
            <person name="Miyauchi S."/>
            <person name="Viragh M."/>
            <person name="Kuo A."/>
            <person name="Thoen E."/>
            <person name="Andreopoulos B."/>
            <person name="Lu D."/>
            <person name="Skrede I."/>
            <person name="Drula E."/>
            <person name="Henrissat B."/>
            <person name="Morin E."/>
            <person name="Kohler A."/>
            <person name="Barry K."/>
            <person name="LaButti K."/>
            <person name="Morin E."/>
            <person name="Salamov A."/>
            <person name="Lipzen A."/>
            <person name="Mereny Z."/>
            <person name="Hegedus B."/>
            <person name="Baldrian P."/>
            <person name="Stursova M."/>
            <person name="Weitz H."/>
            <person name="Taylor A."/>
            <person name="Grigoriev I.V."/>
            <person name="Nagy L.G."/>
            <person name="Martin F."/>
            <person name="Kauserud H."/>
        </authorList>
    </citation>
    <scope>NUCLEOTIDE SEQUENCE</scope>
    <source>
        <strain evidence="2">CBHHK182m</strain>
    </source>
</reference>
<keyword evidence="3" id="KW-1185">Reference proteome</keyword>
<evidence type="ECO:0000313" key="2">
    <source>
        <dbReference type="EMBL" id="KAJ7737576.1"/>
    </source>
</evidence>
<evidence type="ECO:0000256" key="1">
    <source>
        <dbReference type="SAM" id="MobiDB-lite"/>
    </source>
</evidence>
<accession>A0AAD7I8P8</accession>
<evidence type="ECO:0000313" key="3">
    <source>
        <dbReference type="Proteomes" id="UP001215598"/>
    </source>
</evidence>
<dbReference type="Proteomes" id="UP001215598">
    <property type="component" value="Unassembled WGS sequence"/>
</dbReference>